<feature type="domain" description="Arrestin-like N-terminal" evidence="2">
    <location>
        <begin position="7"/>
        <end position="160"/>
    </location>
</feature>
<dbReference type="SUPFAM" id="SSF81296">
    <property type="entry name" value="E set domains"/>
    <property type="match status" value="2"/>
</dbReference>
<evidence type="ECO:0000256" key="1">
    <source>
        <dbReference type="ARBA" id="ARBA00005298"/>
    </source>
</evidence>
<evidence type="ECO:0000259" key="3">
    <source>
        <dbReference type="Pfam" id="PF02752"/>
    </source>
</evidence>
<proteinExistence type="inferred from homology"/>
<dbReference type="GO" id="GO:0015031">
    <property type="term" value="P:protein transport"/>
    <property type="evidence" value="ECO:0007669"/>
    <property type="project" value="TreeGrafter"/>
</dbReference>
<dbReference type="Pfam" id="PF00339">
    <property type="entry name" value="Arrestin_N"/>
    <property type="match status" value="1"/>
</dbReference>
<dbReference type="InterPro" id="IPR011022">
    <property type="entry name" value="Arrestin_C-like"/>
</dbReference>
<dbReference type="WBParaSite" id="PSAMB.scaffold6403size9571.g28477.t1">
    <property type="protein sequence ID" value="PSAMB.scaffold6403size9571.g28477.t1"/>
    <property type="gene ID" value="PSAMB.scaffold6403size9571.g28477"/>
</dbReference>
<dbReference type="AlphaFoldDB" id="A0A914X579"/>
<dbReference type="Pfam" id="PF02752">
    <property type="entry name" value="Arrestin_C"/>
    <property type="match status" value="1"/>
</dbReference>
<dbReference type="InterPro" id="IPR050357">
    <property type="entry name" value="Arrestin_domain-protein"/>
</dbReference>
<accession>A0A914X579</accession>
<comment type="similarity">
    <text evidence="1">Belongs to the arrestin family.</text>
</comment>
<keyword evidence="4" id="KW-1185">Reference proteome</keyword>
<dbReference type="Proteomes" id="UP000887566">
    <property type="component" value="Unplaced"/>
</dbReference>
<dbReference type="PANTHER" id="PTHR11188">
    <property type="entry name" value="ARRESTIN DOMAIN CONTAINING PROTEIN"/>
    <property type="match status" value="1"/>
</dbReference>
<dbReference type="Gene3D" id="2.60.40.640">
    <property type="match status" value="2"/>
</dbReference>
<dbReference type="GO" id="GO:0005737">
    <property type="term" value="C:cytoplasm"/>
    <property type="evidence" value="ECO:0007669"/>
    <property type="project" value="TreeGrafter"/>
</dbReference>
<reference evidence="5" key="1">
    <citation type="submission" date="2022-11" db="UniProtKB">
        <authorList>
            <consortium name="WormBaseParasite"/>
        </authorList>
    </citation>
    <scope>IDENTIFICATION</scope>
</reference>
<feature type="domain" description="Arrestin C-terminal-like" evidence="3">
    <location>
        <begin position="184"/>
        <end position="234"/>
    </location>
</feature>
<evidence type="ECO:0000313" key="5">
    <source>
        <dbReference type="WBParaSite" id="PSAMB.scaffold6403size9571.g28477.t1"/>
    </source>
</evidence>
<evidence type="ECO:0000313" key="4">
    <source>
        <dbReference type="Proteomes" id="UP000887566"/>
    </source>
</evidence>
<organism evidence="4 5">
    <name type="scientific">Plectus sambesii</name>
    <dbReference type="NCBI Taxonomy" id="2011161"/>
    <lineage>
        <taxon>Eukaryota</taxon>
        <taxon>Metazoa</taxon>
        <taxon>Ecdysozoa</taxon>
        <taxon>Nematoda</taxon>
        <taxon>Chromadorea</taxon>
        <taxon>Plectida</taxon>
        <taxon>Plectina</taxon>
        <taxon>Plectoidea</taxon>
        <taxon>Plectidae</taxon>
        <taxon>Plectus</taxon>
    </lineage>
</organism>
<evidence type="ECO:0000259" key="2">
    <source>
        <dbReference type="Pfam" id="PF00339"/>
    </source>
</evidence>
<name>A0A914X579_9BILA</name>
<protein>
    <submittedName>
        <fullName evidence="5">Arrestin C-terminal-like domain-containing protein</fullName>
    </submittedName>
</protein>
<sequence length="236" mass="26749">MVKPDIFDIFFDDHHRVYQPGQNVSGCVELLLSKEIKARGVFLTIYGGADTHWTEQETHAHHSHGRHSRSGSRSVTVHYRSREVYIDSSVMLWGNGNAQMIPPGRYSLPFSVCLPHLCLPSFQGNMGKIQYYCQAKIDRPWRFDHKVKEMFTVLTIYDLNLSPMTAVGVSAEDSKSLGCCCCVDGTVYFQANIPKTGFVPGECIKVNLHLDNRSNRPMHSFEIYLLQVVSYTAARE</sequence>
<dbReference type="InterPro" id="IPR011021">
    <property type="entry name" value="Arrestin-like_N"/>
</dbReference>
<dbReference type="PANTHER" id="PTHR11188:SF176">
    <property type="entry name" value="ARRESTIN DOMAIN-CONTAINING PROTEIN 1"/>
    <property type="match status" value="1"/>
</dbReference>
<dbReference type="InterPro" id="IPR014756">
    <property type="entry name" value="Ig_E-set"/>
</dbReference>
<dbReference type="InterPro" id="IPR014752">
    <property type="entry name" value="Arrestin-like_C"/>
</dbReference>